<accession>A0A136Q8G8</accession>
<protein>
    <submittedName>
        <fullName evidence="1">Uncharacterized protein</fullName>
    </submittedName>
</protein>
<proteinExistence type="predicted"/>
<keyword evidence="2" id="KW-1185">Reference proteome</keyword>
<dbReference type="STRING" id="626937.HMPREF3293_00175"/>
<evidence type="ECO:0000313" key="1">
    <source>
        <dbReference type="EMBL" id="KXK66963.1"/>
    </source>
</evidence>
<name>A0A136Q8G8_9FIRM</name>
<dbReference type="Proteomes" id="UP000070366">
    <property type="component" value="Unassembled WGS sequence"/>
</dbReference>
<gene>
    <name evidence="1" type="ORF">HMPREF3293_00175</name>
</gene>
<comment type="caution">
    <text evidence="1">The sequence shown here is derived from an EMBL/GenBank/DDBJ whole genome shotgun (WGS) entry which is preliminary data.</text>
</comment>
<dbReference type="RefSeq" id="WP_066521173.1">
    <property type="nucleotide sequence ID" value="NZ_CABMOF010000004.1"/>
</dbReference>
<dbReference type="KEGG" id="cmiu:B1H56_12700"/>
<organism evidence="1 2">
    <name type="scientific">Christensenella minuta</name>
    <dbReference type="NCBI Taxonomy" id="626937"/>
    <lineage>
        <taxon>Bacteria</taxon>
        <taxon>Bacillati</taxon>
        <taxon>Bacillota</taxon>
        <taxon>Clostridia</taxon>
        <taxon>Christensenellales</taxon>
        <taxon>Christensenellaceae</taxon>
        <taxon>Christensenella</taxon>
    </lineage>
</organism>
<sequence>MTREEKNFIQWLYWIGKNVRRKGLPYFKNGTRVTVDQYYSMLRKVMREKEEQDRMLTDKETEIFFGEIGEKSFRAGYYGHMPYEIKSKWQKKRSLRQQRSIQKDTLSTPILP</sequence>
<dbReference type="KEGG" id="cmiu:B1H56_12890"/>
<dbReference type="AlphaFoldDB" id="A0A136Q8G8"/>
<evidence type="ECO:0000313" key="2">
    <source>
        <dbReference type="Proteomes" id="UP000070366"/>
    </source>
</evidence>
<reference evidence="1 2" key="1">
    <citation type="submission" date="2016-02" db="EMBL/GenBank/DDBJ databases">
        <authorList>
            <person name="Wen L."/>
            <person name="He K."/>
            <person name="Yang H."/>
        </authorList>
    </citation>
    <scope>NUCLEOTIDE SEQUENCE [LARGE SCALE GENOMIC DNA]</scope>
    <source>
        <strain evidence="1 2">DSM 22607</strain>
    </source>
</reference>
<dbReference type="EMBL" id="LSZW01000015">
    <property type="protein sequence ID" value="KXK66963.1"/>
    <property type="molecule type" value="Genomic_DNA"/>
</dbReference>